<dbReference type="SUPFAM" id="SSF46955">
    <property type="entry name" value="Putative DNA-binding domain"/>
    <property type="match status" value="1"/>
</dbReference>
<dbReference type="RefSeq" id="WP_057557046.1">
    <property type="nucleotide sequence ID" value="NZ_CDNY01000001.1"/>
</dbReference>
<dbReference type="InterPro" id="IPR000551">
    <property type="entry name" value="MerR-type_HTH_dom"/>
</dbReference>
<comment type="caution">
    <text evidence="6">The sequence shown here is derived from an EMBL/GenBank/DDBJ whole genome shotgun (WGS) entry which is preliminary data.</text>
</comment>
<evidence type="ECO:0000313" key="7">
    <source>
        <dbReference type="Proteomes" id="UP000049685"/>
    </source>
</evidence>
<sequence>MGRRRSIEVISKSEFVTIGELVRLTNSRYSTLKFYTEEGLLRFEPTEENLTRRYDREESIKKIEEIKKLKLQGLSISQIKELMK</sequence>
<keyword evidence="2" id="KW-0805">Transcription regulation</keyword>
<evidence type="ECO:0000256" key="4">
    <source>
        <dbReference type="ARBA" id="ARBA00023163"/>
    </source>
</evidence>
<evidence type="ECO:0000256" key="2">
    <source>
        <dbReference type="ARBA" id="ARBA00023015"/>
    </source>
</evidence>
<dbReference type="InterPro" id="IPR047057">
    <property type="entry name" value="MerR_fam"/>
</dbReference>
<dbReference type="PROSITE" id="PS50937">
    <property type="entry name" value="HTH_MERR_2"/>
    <property type="match status" value="1"/>
</dbReference>
<dbReference type="PANTHER" id="PTHR30204:SF69">
    <property type="entry name" value="MERR-FAMILY TRANSCRIPTIONAL REGULATOR"/>
    <property type="match status" value="1"/>
</dbReference>
<organism evidence="6 7">
    <name type="scientific">Paraclostridium sordellii</name>
    <name type="common">Clostridium sordellii</name>
    <dbReference type="NCBI Taxonomy" id="1505"/>
    <lineage>
        <taxon>Bacteria</taxon>
        <taxon>Bacillati</taxon>
        <taxon>Bacillota</taxon>
        <taxon>Clostridia</taxon>
        <taxon>Peptostreptococcales</taxon>
        <taxon>Peptostreptococcaceae</taxon>
        <taxon>Paraclostridium</taxon>
    </lineage>
</organism>
<dbReference type="Gene3D" id="1.10.1660.10">
    <property type="match status" value="1"/>
</dbReference>
<evidence type="ECO:0000313" key="6">
    <source>
        <dbReference type="EMBL" id="CEN31390.1"/>
    </source>
</evidence>
<keyword evidence="1" id="KW-0678">Repressor</keyword>
<dbReference type="PANTHER" id="PTHR30204">
    <property type="entry name" value="REDOX-CYCLING DRUG-SENSING TRANSCRIPTIONAL ACTIVATOR SOXR"/>
    <property type="match status" value="1"/>
</dbReference>
<proteinExistence type="predicted"/>
<protein>
    <submittedName>
        <fullName evidence="6">Zinc-responsive transcriptional regulator</fullName>
    </submittedName>
</protein>
<dbReference type="AlphaFoldDB" id="A0A9P1L149"/>
<dbReference type="GO" id="GO:0003677">
    <property type="term" value="F:DNA binding"/>
    <property type="evidence" value="ECO:0007669"/>
    <property type="project" value="UniProtKB-KW"/>
</dbReference>
<evidence type="ECO:0000259" key="5">
    <source>
        <dbReference type="PROSITE" id="PS50937"/>
    </source>
</evidence>
<dbReference type="Proteomes" id="UP000049685">
    <property type="component" value="Unassembled WGS sequence"/>
</dbReference>
<evidence type="ECO:0000256" key="1">
    <source>
        <dbReference type="ARBA" id="ARBA00022491"/>
    </source>
</evidence>
<gene>
    <name evidence="6" type="ORF">UMC4404_32221</name>
</gene>
<dbReference type="SMART" id="SM00422">
    <property type="entry name" value="HTH_MERR"/>
    <property type="match status" value="1"/>
</dbReference>
<feature type="domain" description="HTH merR-type" evidence="5">
    <location>
        <begin position="17"/>
        <end position="84"/>
    </location>
</feature>
<keyword evidence="3" id="KW-0238">DNA-binding</keyword>
<dbReference type="InterPro" id="IPR009061">
    <property type="entry name" value="DNA-bd_dom_put_sf"/>
</dbReference>
<keyword evidence="4" id="KW-0804">Transcription</keyword>
<dbReference type="GO" id="GO:0003700">
    <property type="term" value="F:DNA-binding transcription factor activity"/>
    <property type="evidence" value="ECO:0007669"/>
    <property type="project" value="InterPro"/>
</dbReference>
<name>A0A9P1L149_PARSO</name>
<dbReference type="Pfam" id="PF13411">
    <property type="entry name" value="MerR_1"/>
    <property type="match status" value="1"/>
</dbReference>
<evidence type="ECO:0000256" key="3">
    <source>
        <dbReference type="ARBA" id="ARBA00023125"/>
    </source>
</evidence>
<dbReference type="EMBL" id="CDNY01000001">
    <property type="protein sequence ID" value="CEN31390.1"/>
    <property type="molecule type" value="Genomic_DNA"/>
</dbReference>
<reference evidence="7" key="1">
    <citation type="submission" date="2015-01" db="EMBL/GenBank/DDBJ databases">
        <authorList>
            <person name="Aslett A.Martin."/>
            <person name="De Silva Nishadi"/>
        </authorList>
    </citation>
    <scope>NUCLEOTIDE SEQUENCE [LARGE SCALE GENOMIC DNA]</scope>
    <source>
        <strain evidence="7">UMC4404</strain>
    </source>
</reference>
<accession>A0A9P1L149</accession>